<dbReference type="InterPro" id="IPR036047">
    <property type="entry name" value="F-box-like_dom_sf"/>
</dbReference>
<comment type="caution">
    <text evidence="2">The sequence shown here is derived from an EMBL/GenBank/DDBJ whole genome shotgun (WGS) entry which is preliminary data.</text>
</comment>
<dbReference type="Pfam" id="PF00646">
    <property type="entry name" value="F-box"/>
    <property type="match status" value="1"/>
</dbReference>
<dbReference type="EMBL" id="CAKMRJ010000002">
    <property type="protein sequence ID" value="CAH1416818.1"/>
    <property type="molecule type" value="Genomic_DNA"/>
</dbReference>
<evidence type="ECO:0000259" key="1">
    <source>
        <dbReference type="PROSITE" id="PS50181"/>
    </source>
</evidence>
<dbReference type="PROSITE" id="PS50181">
    <property type="entry name" value="FBOX"/>
    <property type="match status" value="1"/>
</dbReference>
<dbReference type="PANTHER" id="PTHR31639">
    <property type="entry name" value="F-BOX PROTEIN-LIKE"/>
    <property type="match status" value="1"/>
</dbReference>
<dbReference type="InterPro" id="IPR032675">
    <property type="entry name" value="LRR_dom_sf"/>
</dbReference>
<sequence>MKAQSQNSDRISALPQDTIEKILTHMPLRHAIRTSILSKKWRYCWTRILELVFDEKLVALSSRSGNKELDKYKLVNAIFHVLLLHRAPISELSIDIANVGIDNEIDKIIVHLSWSKNIKKFVFEITSIDEYYKLPCLFFSFQGLEHLDLSFCKIEVPLMFNGFNMLKSLVFNEVKMTVKVLIKFLTNCPLLEEFTLTPHDQTCFTETTFVELFKCLPSIQHLAGSIPRKLPVSLPHLRIVVLSVCLLGLSAVLCVISSSPNLEKIELEWSYNFQDYSGINLHHLKEMEITCFRDLFSWMEFVKLLMAKSPVLKKARVELDTSVSVDQENKMLRDLLLLPFPCASPAAKFIIERP</sequence>
<feature type="domain" description="F-box" evidence="1">
    <location>
        <begin position="8"/>
        <end position="60"/>
    </location>
</feature>
<dbReference type="Gene3D" id="3.80.10.10">
    <property type="entry name" value="Ribonuclease Inhibitor"/>
    <property type="match status" value="1"/>
</dbReference>
<dbReference type="InterPro" id="IPR001810">
    <property type="entry name" value="F-box_dom"/>
</dbReference>
<dbReference type="Proteomes" id="UP001157418">
    <property type="component" value="Unassembled WGS sequence"/>
</dbReference>
<dbReference type="SUPFAM" id="SSF81383">
    <property type="entry name" value="F-box domain"/>
    <property type="match status" value="1"/>
</dbReference>
<proteinExistence type="predicted"/>
<name>A0AAU9M7I9_9ASTR</name>
<dbReference type="PANTHER" id="PTHR31639:SF315">
    <property type="entry name" value="LEUCINE-RICH REPEAT DOMAIN SUPERFAMILY, F-BOX-LIKE DOMAIN SUPERFAMILY"/>
    <property type="match status" value="1"/>
</dbReference>
<dbReference type="AlphaFoldDB" id="A0AAU9M7I9"/>
<dbReference type="Pfam" id="PF24758">
    <property type="entry name" value="LRR_At5g56370"/>
    <property type="match status" value="1"/>
</dbReference>
<evidence type="ECO:0000313" key="2">
    <source>
        <dbReference type="EMBL" id="CAH1416818.1"/>
    </source>
</evidence>
<protein>
    <recommendedName>
        <fullName evidence="1">F-box domain-containing protein</fullName>
    </recommendedName>
</protein>
<keyword evidence="3" id="KW-1185">Reference proteome</keyword>
<gene>
    <name evidence="2" type="ORF">LVIROSA_LOCUS4557</name>
</gene>
<reference evidence="2 3" key="1">
    <citation type="submission" date="2022-01" db="EMBL/GenBank/DDBJ databases">
        <authorList>
            <person name="Xiong W."/>
            <person name="Schranz E."/>
        </authorList>
    </citation>
    <scope>NUCLEOTIDE SEQUENCE [LARGE SCALE GENOMIC DNA]</scope>
</reference>
<accession>A0AAU9M7I9</accession>
<evidence type="ECO:0000313" key="3">
    <source>
        <dbReference type="Proteomes" id="UP001157418"/>
    </source>
</evidence>
<dbReference type="InterPro" id="IPR055411">
    <property type="entry name" value="LRR_FXL15/At3g58940/PEG3-like"/>
</dbReference>
<organism evidence="2 3">
    <name type="scientific">Lactuca virosa</name>
    <dbReference type="NCBI Taxonomy" id="75947"/>
    <lineage>
        <taxon>Eukaryota</taxon>
        <taxon>Viridiplantae</taxon>
        <taxon>Streptophyta</taxon>
        <taxon>Embryophyta</taxon>
        <taxon>Tracheophyta</taxon>
        <taxon>Spermatophyta</taxon>
        <taxon>Magnoliopsida</taxon>
        <taxon>eudicotyledons</taxon>
        <taxon>Gunneridae</taxon>
        <taxon>Pentapetalae</taxon>
        <taxon>asterids</taxon>
        <taxon>campanulids</taxon>
        <taxon>Asterales</taxon>
        <taxon>Asteraceae</taxon>
        <taxon>Cichorioideae</taxon>
        <taxon>Cichorieae</taxon>
        <taxon>Lactucinae</taxon>
        <taxon>Lactuca</taxon>
    </lineage>
</organism>
<dbReference type="SUPFAM" id="SSF52047">
    <property type="entry name" value="RNI-like"/>
    <property type="match status" value="1"/>
</dbReference>